<sequence>MQARPARLWPRRGRHAICGRVSQQPPSGGAPAIEIHELTKRFGDFTAVDRLSFSVAPGETVALLGGNGAGKTTTISMLLGLLLPSGGSVRMLGCDMARHPHRVLHRINFSSPYVDLPRRLTVGQNLGFFARLYGIPDRRARLDELAHALDLEGIWNKRTGRLSAGQKTRVSLAKALINRPEVLLLDEPTASLDPDTADWLRSYLERYQAERHAAILLASHNMAEVERLCDRVVMLKAGRLVDEATPAALLRKYGRTNLEEVFLDIARDRRSEHLPAPPAEHSHHTEGGEL</sequence>
<keyword evidence="3" id="KW-0536">Nodulation</keyword>
<evidence type="ECO:0000256" key="4">
    <source>
        <dbReference type="ARBA" id="ARBA00022741"/>
    </source>
</evidence>
<dbReference type="InterPro" id="IPR003439">
    <property type="entry name" value="ABC_transporter-like_ATP-bd"/>
</dbReference>
<dbReference type="AlphaFoldDB" id="A0A1Y6B5X7"/>
<evidence type="ECO:0000259" key="6">
    <source>
        <dbReference type="PROSITE" id="PS50893"/>
    </source>
</evidence>
<keyword evidence="5 7" id="KW-0067">ATP-binding</keyword>
<feature type="domain" description="ABC transporter" evidence="6">
    <location>
        <begin position="33"/>
        <end position="262"/>
    </location>
</feature>
<gene>
    <name evidence="7" type="ORF">SAMN05428998_101492</name>
</gene>
<dbReference type="EMBL" id="FWZX01000001">
    <property type="protein sequence ID" value="SME92362.1"/>
    <property type="molecule type" value="Genomic_DNA"/>
</dbReference>
<keyword evidence="2" id="KW-0813">Transport</keyword>
<dbReference type="CDD" id="cd03230">
    <property type="entry name" value="ABC_DR_subfamily_A"/>
    <property type="match status" value="1"/>
</dbReference>
<dbReference type="InterPro" id="IPR027417">
    <property type="entry name" value="P-loop_NTPase"/>
</dbReference>
<dbReference type="SMART" id="SM00382">
    <property type="entry name" value="AAA"/>
    <property type="match status" value="1"/>
</dbReference>
<dbReference type="PANTHER" id="PTHR42711">
    <property type="entry name" value="ABC TRANSPORTER ATP-BINDING PROTEIN"/>
    <property type="match status" value="1"/>
</dbReference>
<dbReference type="InterPro" id="IPR050763">
    <property type="entry name" value="ABC_transporter_ATP-binding"/>
</dbReference>
<keyword evidence="4" id="KW-0547">Nucleotide-binding</keyword>
<proteinExistence type="inferred from homology"/>
<organism evidence="7 8">
    <name type="scientific">Tistlia consotensis USBA 355</name>
    <dbReference type="NCBI Taxonomy" id="560819"/>
    <lineage>
        <taxon>Bacteria</taxon>
        <taxon>Pseudomonadati</taxon>
        <taxon>Pseudomonadota</taxon>
        <taxon>Alphaproteobacteria</taxon>
        <taxon>Rhodospirillales</taxon>
        <taxon>Rhodovibrionaceae</taxon>
        <taxon>Tistlia</taxon>
    </lineage>
</organism>
<dbReference type="GO" id="GO:0005524">
    <property type="term" value="F:ATP binding"/>
    <property type="evidence" value="ECO:0007669"/>
    <property type="project" value="UniProtKB-KW"/>
</dbReference>
<dbReference type="InterPro" id="IPR003593">
    <property type="entry name" value="AAA+_ATPase"/>
</dbReference>
<evidence type="ECO:0000256" key="2">
    <source>
        <dbReference type="ARBA" id="ARBA00022448"/>
    </source>
</evidence>
<keyword evidence="8" id="KW-1185">Reference proteome</keyword>
<reference evidence="7 8" key="1">
    <citation type="submission" date="2017-04" db="EMBL/GenBank/DDBJ databases">
        <authorList>
            <person name="Afonso C.L."/>
            <person name="Miller P.J."/>
            <person name="Scott M.A."/>
            <person name="Spackman E."/>
            <person name="Goraichik I."/>
            <person name="Dimitrov K.M."/>
            <person name="Suarez D.L."/>
            <person name="Swayne D.E."/>
        </authorList>
    </citation>
    <scope>NUCLEOTIDE SEQUENCE [LARGE SCALE GENOMIC DNA]</scope>
    <source>
        <strain evidence="7 8">USBA 355</strain>
    </source>
</reference>
<dbReference type="Proteomes" id="UP000192917">
    <property type="component" value="Unassembled WGS sequence"/>
</dbReference>
<evidence type="ECO:0000256" key="1">
    <source>
        <dbReference type="ARBA" id="ARBA00005417"/>
    </source>
</evidence>
<dbReference type="InterPro" id="IPR017871">
    <property type="entry name" value="ABC_transporter-like_CS"/>
</dbReference>
<evidence type="ECO:0000313" key="7">
    <source>
        <dbReference type="EMBL" id="SME92362.1"/>
    </source>
</evidence>
<dbReference type="PANTHER" id="PTHR42711:SF5">
    <property type="entry name" value="ABC TRANSPORTER ATP-BINDING PROTEIN NATA"/>
    <property type="match status" value="1"/>
</dbReference>
<protein>
    <submittedName>
        <fullName evidence="7">ABC-2 type transport system ATP-binding protein</fullName>
    </submittedName>
</protein>
<dbReference type="PROSITE" id="PS00211">
    <property type="entry name" value="ABC_TRANSPORTER_1"/>
    <property type="match status" value="1"/>
</dbReference>
<name>A0A1Y6B5X7_9PROT</name>
<dbReference type="STRING" id="560819.SAMN05428998_101492"/>
<dbReference type="SUPFAM" id="SSF52540">
    <property type="entry name" value="P-loop containing nucleoside triphosphate hydrolases"/>
    <property type="match status" value="1"/>
</dbReference>
<evidence type="ECO:0000256" key="3">
    <source>
        <dbReference type="ARBA" id="ARBA00022458"/>
    </source>
</evidence>
<evidence type="ECO:0000313" key="8">
    <source>
        <dbReference type="Proteomes" id="UP000192917"/>
    </source>
</evidence>
<dbReference type="GO" id="GO:0016887">
    <property type="term" value="F:ATP hydrolysis activity"/>
    <property type="evidence" value="ECO:0007669"/>
    <property type="project" value="InterPro"/>
</dbReference>
<comment type="similarity">
    <text evidence="1">Belongs to the ABC transporter superfamily.</text>
</comment>
<accession>A0A1Y6B5X7</accession>
<dbReference type="Gene3D" id="3.40.50.300">
    <property type="entry name" value="P-loop containing nucleotide triphosphate hydrolases"/>
    <property type="match status" value="1"/>
</dbReference>
<dbReference type="Pfam" id="PF00005">
    <property type="entry name" value="ABC_tran"/>
    <property type="match status" value="1"/>
</dbReference>
<dbReference type="PROSITE" id="PS50893">
    <property type="entry name" value="ABC_TRANSPORTER_2"/>
    <property type="match status" value="1"/>
</dbReference>
<evidence type="ECO:0000256" key="5">
    <source>
        <dbReference type="ARBA" id="ARBA00022840"/>
    </source>
</evidence>